<dbReference type="GO" id="GO:0048364">
    <property type="term" value="P:root development"/>
    <property type="evidence" value="ECO:0007669"/>
    <property type="project" value="TreeGrafter"/>
</dbReference>
<dbReference type="AlphaFoldDB" id="A0AA36A665"/>
<dbReference type="PANTHER" id="PTHR32387">
    <property type="entry name" value="WU:FJ29H11"/>
    <property type="match status" value="1"/>
</dbReference>
<protein>
    <submittedName>
        <fullName evidence="1">Uncharacterized protein</fullName>
    </submittedName>
</protein>
<dbReference type="Proteomes" id="UP001177003">
    <property type="component" value="Chromosome 9"/>
</dbReference>
<proteinExistence type="predicted"/>
<evidence type="ECO:0000313" key="2">
    <source>
        <dbReference type="Proteomes" id="UP001177003"/>
    </source>
</evidence>
<evidence type="ECO:0000313" key="1">
    <source>
        <dbReference type="EMBL" id="CAI9303982.1"/>
    </source>
</evidence>
<keyword evidence="2" id="KW-1185">Reference proteome</keyword>
<organism evidence="1 2">
    <name type="scientific">Lactuca saligna</name>
    <name type="common">Willowleaf lettuce</name>
    <dbReference type="NCBI Taxonomy" id="75948"/>
    <lineage>
        <taxon>Eukaryota</taxon>
        <taxon>Viridiplantae</taxon>
        <taxon>Streptophyta</taxon>
        <taxon>Embryophyta</taxon>
        <taxon>Tracheophyta</taxon>
        <taxon>Spermatophyta</taxon>
        <taxon>Magnoliopsida</taxon>
        <taxon>eudicotyledons</taxon>
        <taxon>Gunneridae</taxon>
        <taxon>Pentapetalae</taxon>
        <taxon>asterids</taxon>
        <taxon>campanulids</taxon>
        <taxon>Asterales</taxon>
        <taxon>Asteraceae</taxon>
        <taxon>Cichorioideae</taxon>
        <taxon>Cichorieae</taxon>
        <taxon>Lactucinae</taxon>
        <taxon>Lactuca</taxon>
    </lineage>
</organism>
<dbReference type="GO" id="GO:0009793">
    <property type="term" value="P:embryo development ending in seed dormancy"/>
    <property type="evidence" value="ECO:0007669"/>
    <property type="project" value="TreeGrafter"/>
</dbReference>
<dbReference type="InterPro" id="IPR052957">
    <property type="entry name" value="Auxin_embryo_med"/>
</dbReference>
<dbReference type="EMBL" id="OX465085">
    <property type="protein sequence ID" value="CAI9303982.1"/>
    <property type="molecule type" value="Genomic_DNA"/>
</dbReference>
<reference evidence="1" key="1">
    <citation type="submission" date="2023-04" db="EMBL/GenBank/DDBJ databases">
        <authorList>
            <person name="Vijverberg K."/>
            <person name="Xiong W."/>
            <person name="Schranz E."/>
        </authorList>
    </citation>
    <scope>NUCLEOTIDE SEQUENCE</scope>
</reference>
<dbReference type="PANTHER" id="PTHR32387:SF0">
    <property type="entry name" value="PROTEIN NO VEIN"/>
    <property type="match status" value="1"/>
</dbReference>
<name>A0AA36A665_LACSI</name>
<dbReference type="GO" id="GO:0010305">
    <property type="term" value="P:leaf vascular tissue pattern formation"/>
    <property type="evidence" value="ECO:0007669"/>
    <property type="project" value="TreeGrafter"/>
</dbReference>
<sequence>MKALFYYWITSNLFSLVYGLSKLIELFWHDSTGSMEQLKSTVDQPLTNSPLSKMLCNVYPGLHYFFFTKFGVAENPPLLGYLQSLLQLSSTILPSQAAKTVSDVFEQWNDGMESGILSSEDIGYLKKSIHKKKTTILPTVQDKCISLHESFGLLCRCDDEHLKKEFKNLNNVDFLCFGDLNHEEKKSFGIRFLSYFRISESLCFLSNKETLSEEVSQHTRTHTSTTISH</sequence>
<gene>
    <name evidence="1" type="ORF">LSALG_LOCUS42393</name>
</gene>
<accession>A0AA36A665</accession>
<dbReference type="GO" id="GO:0005634">
    <property type="term" value="C:nucleus"/>
    <property type="evidence" value="ECO:0007669"/>
    <property type="project" value="TreeGrafter"/>
</dbReference>